<sequence length="281" mass="31259">MRDFEYYKPTTLQEASDLLLKYGDDAHILNGGTDLLVRIRENITNPKVVVDIKGIKELYDIKYDNDGIYIGACVNLNDMAHHKEVKRCYKVLSEGAKSVGSGQVRNRATMAGNICNASPLADTSTPLLALDATLVIFTPEGEKEMSIHDFFVWVRKTSLKNGEILKAIKIPRYDGIIGGFQKISRRKEVDLSTVGATCCLANDEYRIALASVAPTPIRARKTEEYLKGKRLTNEVIEEACEIAATECAPIGDVRASKEYRVDMVKVAIKRSLEVIKEEVSK</sequence>
<accession>A0A267MCU1</accession>
<dbReference type="InterPro" id="IPR051312">
    <property type="entry name" value="Diverse_Substr_Oxidored"/>
</dbReference>
<dbReference type="EMBL" id="NIBG01000026">
    <property type="protein sequence ID" value="PAB57401.1"/>
    <property type="molecule type" value="Genomic_DNA"/>
</dbReference>
<keyword evidence="1" id="KW-0285">Flavoprotein</keyword>
<dbReference type="Pfam" id="PF00941">
    <property type="entry name" value="FAD_binding_5"/>
    <property type="match status" value="1"/>
</dbReference>
<keyword evidence="3" id="KW-0560">Oxidoreductase</keyword>
<evidence type="ECO:0000256" key="1">
    <source>
        <dbReference type="ARBA" id="ARBA00022630"/>
    </source>
</evidence>
<dbReference type="InterPro" id="IPR016169">
    <property type="entry name" value="FAD-bd_PCMH_sub2"/>
</dbReference>
<organism evidence="5 6">
    <name type="scientific">Anaeromicrobium sediminis</name>
    <dbReference type="NCBI Taxonomy" id="1478221"/>
    <lineage>
        <taxon>Bacteria</taxon>
        <taxon>Bacillati</taxon>
        <taxon>Bacillota</taxon>
        <taxon>Clostridia</taxon>
        <taxon>Peptostreptococcales</taxon>
        <taxon>Thermotaleaceae</taxon>
        <taxon>Anaeromicrobium</taxon>
    </lineage>
</organism>
<dbReference type="SUPFAM" id="SSF55447">
    <property type="entry name" value="CO dehydrogenase flavoprotein C-terminal domain-like"/>
    <property type="match status" value="1"/>
</dbReference>
<proteinExistence type="predicted"/>
<keyword evidence="2" id="KW-0274">FAD</keyword>
<evidence type="ECO:0000313" key="6">
    <source>
        <dbReference type="Proteomes" id="UP000216024"/>
    </source>
</evidence>
<evidence type="ECO:0000256" key="3">
    <source>
        <dbReference type="ARBA" id="ARBA00023002"/>
    </source>
</evidence>
<keyword evidence="6" id="KW-1185">Reference proteome</keyword>
<dbReference type="AlphaFoldDB" id="A0A267MCU1"/>
<dbReference type="Gene3D" id="3.30.43.10">
    <property type="entry name" value="Uridine Diphospho-n-acetylenolpyruvylglucosamine Reductase, domain 2"/>
    <property type="match status" value="1"/>
</dbReference>
<dbReference type="PROSITE" id="PS51387">
    <property type="entry name" value="FAD_PCMH"/>
    <property type="match status" value="1"/>
</dbReference>
<dbReference type="GO" id="GO:0071949">
    <property type="term" value="F:FAD binding"/>
    <property type="evidence" value="ECO:0007669"/>
    <property type="project" value="InterPro"/>
</dbReference>
<dbReference type="Gene3D" id="3.30.465.10">
    <property type="match status" value="1"/>
</dbReference>
<dbReference type="SMART" id="SM01092">
    <property type="entry name" value="CO_deh_flav_C"/>
    <property type="match status" value="1"/>
</dbReference>
<dbReference type="RefSeq" id="WP_095135374.1">
    <property type="nucleotide sequence ID" value="NZ_NIBG01000026.1"/>
</dbReference>
<evidence type="ECO:0000256" key="2">
    <source>
        <dbReference type="ARBA" id="ARBA00022827"/>
    </source>
</evidence>
<name>A0A267MCU1_9FIRM</name>
<evidence type="ECO:0000259" key="4">
    <source>
        <dbReference type="PROSITE" id="PS51387"/>
    </source>
</evidence>
<dbReference type="Gene3D" id="3.30.390.50">
    <property type="entry name" value="CO dehydrogenase flavoprotein, C-terminal domain"/>
    <property type="match status" value="1"/>
</dbReference>
<gene>
    <name evidence="5" type="ORF">CCE28_19085</name>
</gene>
<protein>
    <recommendedName>
        <fullName evidence="4">FAD-binding PCMH-type domain-containing protein</fullName>
    </recommendedName>
</protein>
<dbReference type="InterPro" id="IPR016167">
    <property type="entry name" value="FAD-bd_PCMH_sub1"/>
</dbReference>
<dbReference type="SUPFAM" id="SSF56176">
    <property type="entry name" value="FAD-binding/transporter-associated domain-like"/>
    <property type="match status" value="1"/>
</dbReference>
<dbReference type="Proteomes" id="UP000216024">
    <property type="component" value="Unassembled WGS sequence"/>
</dbReference>
<dbReference type="InterPro" id="IPR036318">
    <property type="entry name" value="FAD-bd_PCMH-like_sf"/>
</dbReference>
<evidence type="ECO:0000313" key="5">
    <source>
        <dbReference type="EMBL" id="PAB57401.1"/>
    </source>
</evidence>
<dbReference type="InterPro" id="IPR016166">
    <property type="entry name" value="FAD-bd_PCMH"/>
</dbReference>
<dbReference type="InterPro" id="IPR002346">
    <property type="entry name" value="Mopterin_DH_FAD-bd"/>
</dbReference>
<dbReference type="OrthoDB" id="9789842at2"/>
<dbReference type="InterPro" id="IPR036683">
    <property type="entry name" value="CO_DH_flav_C_dom_sf"/>
</dbReference>
<feature type="domain" description="FAD-binding PCMH-type" evidence="4">
    <location>
        <begin position="1"/>
        <end position="175"/>
    </location>
</feature>
<dbReference type="Pfam" id="PF03450">
    <property type="entry name" value="CO_deh_flav_C"/>
    <property type="match status" value="1"/>
</dbReference>
<comment type="caution">
    <text evidence="5">The sequence shown here is derived from an EMBL/GenBank/DDBJ whole genome shotgun (WGS) entry which is preliminary data.</text>
</comment>
<reference evidence="5 6" key="1">
    <citation type="submission" date="2017-06" db="EMBL/GenBank/DDBJ databases">
        <title>Draft genome sequence of anaerobic fermentative bacterium Anaeromicrobium sediminis DY2726D isolated from West Pacific Ocean sediments.</title>
        <authorList>
            <person name="Zeng X."/>
        </authorList>
    </citation>
    <scope>NUCLEOTIDE SEQUENCE [LARGE SCALE GENOMIC DNA]</scope>
    <source>
        <strain evidence="5 6">DY2726D</strain>
    </source>
</reference>
<dbReference type="GO" id="GO:0016491">
    <property type="term" value="F:oxidoreductase activity"/>
    <property type="evidence" value="ECO:0007669"/>
    <property type="project" value="UniProtKB-KW"/>
</dbReference>
<dbReference type="PANTHER" id="PTHR42659:SF2">
    <property type="entry name" value="XANTHINE DEHYDROGENASE SUBUNIT C-RELATED"/>
    <property type="match status" value="1"/>
</dbReference>
<dbReference type="InterPro" id="IPR005107">
    <property type="entry name" value="CO_DH_flav_C"/>
</dbReference>
<dbReference type="PANTHER" id="PTHR42659">
    <property type="entry name" value="XANTHINE DEHYDROGENASE SUBUNIT C-RELATED"/>
    <property type="match status" value="1"/>
</dbReference>